<accession>A0A8T2THV0</accession>
<dbReference type="Pfam" id="PF00080">
    <property type="entry name" value="Sod_Cu"/>
    <property type="match status" value="1"/>
</dbReference>
<keyword evidence="12" id="KW-1185">Reference proteome</keyword>
<evidence type="ECO:0000256" key="7">
    <source>
        <dbReference type="ARBA" id="ARBA00023157"/>
    </source>
</evidence>
<evidence type="ECO:0000256" key="8">
    <source>
        <dbReference type="ARBA" id="ARBA00049204"/>
    </source>
</evidence>
<dbReference type="PRINTS" id="PR00068">
    <property type="entry name" value="CUZNDISMTASE"/>
</dbReference>
<keyword evidence="6 9" id="KW-0186">Copper</keyword>
<comment type="caution">
    <text evidence="11">The sequence shown here is derived from an EMBL/GenBank/DDBJ whole genome shotgun (WGS) entry which is preliminary data.</text>
</comment>
<dbReference type="AlphaFoldDB" id="A0A8T2THV0"/>
<dbReference type="InterPro" id="IPR024134">
    <property type="entry name" value="SOD_Cu/Zn_/chaperone"/>
</dbReference>
<dbReference type="InterPro" id="IPR036423">
    <property type="entry name" value="SOD-like_Cu/Zn_dom_sf"/>
</dbReference>
<dbReference type="Proteomes" id="UP000825935">
    <property type="component" value="Chromosome 13"/>
</dbReference>
<dbReference type="FunFam" id="2.60.40.200:FF:000003">
    <property type="entry name" value="Superoxide dismutase [Cu-Zn], chloroplastic"/>
    <property type="match status" value="1"/>
</dbReference>
<keyword evidence="4" id="KW-0049">Antioxidant</keyword>
<evidence type="ECO:0000256" key="5">
    <source>
        <dbReference type="ARBA" id="ARBA00023002"/>
    </source>
</evidence>
<dbReference type="PROSITE" id="PS00087">
    <property type="entry name" value="SOD_CU_ZN_1"/>
    <property type="match status" value="1"/>
</dbReference>
<dbReference type="InterPro" id="IPR001424">
    <property type="entry name" value="SOD_Cu_Zn_dom"/>
</dbReference>
<keyword evidence="2 9" id="KW-0479">Metal-binding</keyword>
<evidence type="ECO:0000256" key="9">
    <source>
        <dbReference type="RuleBase" id="RU000393"/>
    </source>
</evidence>
<reference evidence="11" key="1">
    <citation type="submission" date="2021-08" db="EMBL/GenBank/DDBJ databases">
        <title>WGS assembly of Ceratopteris richardii.</title>
        <authorList>
            <person name="Marchant D.B."/>
            <person name="Chen G."/>
            <person name="Jenkins J."/>
            <person name="Shu S."/>
            <person name="Leebens-Mack J."/>
            <person name="Grimwood J."/>
            <person name="Schmutz J."/>
            <person name="Soltis P."/>
            <person name="Soltis D."/>
            <person name="Chen Z.-H."/>
        </authorList>
    </citation>
    <scope>NUCLEOTIDE SEQUENCE</scope>
    <source>
        <strain evidence="11">Whitten #5841</strain>
        <tissue evidence="11">Leaf</tissue>
    </source>
</reference>
<name>A0A8T2THV0_CERRI</name>
<dbReference type="GO" id="GO:0004784">
    <property type="term" value="F:superoxide dismutase activity"/>
    <property type="evidence" value="ECO:0007669"/>
    <property type="project" value="UniProtKB-EC"/>
</dbReference>
<dbReference type="OMA" id="IVAHEGC"/>
<feature type="domain" description="Superoxide dismutase copper/zinc binding" evidence="10">
    <location>
        <begin position="72"/>
        <end position="206"/>
    </location>
</feature>
<sequence>MAAVTNAHLSMASAQGLALPSSSLLRSSFSGSRLRSCSPPSALTFSTTAARRLVVLAVTKKAVAVLKGNSSVEGVVHLTQDGDGPTIVQVKITGLTPGKHGFHLHEFGDTTNGCLSTGPHFNPNGLTHGAPEDEVRHAGDLGNVVANEAGVVETTIVDSQIPLSGVNSVVGRALVIHELEDDLGKGGHELSLTTGNAGGRLACGVVGLTPA</sequence>
<dbReference type="GO" id="GO:0005507">
    <property type="term" value="F:copper ion binding"/>
    <property type="evidence" value="ECO:0007669"/>
    <property type="project" value="InterPro"/>
</dbReference>
<dbReference type="EMBL" id="CM035418">
    <property type="protein sequence ID" value="KAH7422078.1"/>
    <property type="molecule type" value="Genomic_DNA"/>
</dbReference>
<evidence type="ECO:0000256" key="2">
    <source>
        <dbReference type="ARBA" id="ARBA00022723"/>
    </source>
</evidence>
<comment type="cofactor">
    <cofactor evidence="9">
        <name>Cu cation</name>
        <dbReference type="ChEBI" id="CHEBI:23378"/>
    </cofactor>
    <text evidence="9">Binds 1 copper ion per subunit.</text>
</comment>
<evidence type="ECO:0000256" key="6">
    <source>
        <dbReference type="ARBA" id="ARBA00023008"/>
    </source>
</evidence>
<dbReference type="PANTHER" id="PTHR10003">
    <property type="entry name" value="SUPEROXIDE DISMUTASE CU-ZN -RELATED"/>
    <property type="match status" value="1"/>
</dbReference>
<evidence type="ECO:0000256" key="4">
    <source>
        <dbReference type="ARBA" id="ARBA00022862"/>
    </source>
</evidence>
<dbReference type="InterPro" id="IPR018152">
    <property type="entry name" value="SOD_Cu/Zn_BS"/>
</dbReference>
<dbReference type="Gene3D" id="2.60.40.200">
    <property type="entry name" value="Superoxide dismutase, copper/zinc binding domain"/>
    <property type="match status" value="1"/>
</dbReference>
<organism evidence="11 12">
    <name type="scientific">Ceratopteris richardii</name>
    <name type="common">Triangle waterfern</name>
    <dbReference type="NCBI Taxonomy" id="49495"/>
    <lineage>
        <taxon>Eukaryota</taxon>
        <taxon>Viridiplantae</taxon>
        <taxon>Streptophyta</taxon>
        <taxon>Embryophyta</taxon>
        <taxon>Tracheophyta</taxon>
        <taxon>Polypodiopsida</taxon>
        <taxon>Polypodiidae</taxon>
        <taxon>Polypodiales</taxon>
        <taxon>Pteridineae</taxon>
        <taxon>Pteridaceae</taxon>
        <taxon>Parkerioideae</taxon>
        <taxon>Ceratopteris</taxon>
    </lineage>
</organism>
<evidence type="ECO:0000256" key="1">
    <source>
        <dbReference type="ARBA" id="ARBA00010457"/>
    </source>
</evidence>
<dbReference type="EC" id="1.15.1.1" evidence="9"/>
<dbReference type="PROSITE" id="PS00332">
    <property type="entry name" value="SOD_CU_ZN_2"/>
    <property type="match status" value="1"/>
</dbReference>
<dbReference type="GO" id="GO:0009507">
    <property type="term" value="C:chloroplast"/>
    <property type="evidence" value="ECO:0007669"/>
    <property type="project" value="UniProtKB-ARBA"/>
</dbReference>
<gene>
    <name evidence="11" type="ORF">KP509_13G089500</name>
</gene>
<comment type="function">
    <text evidence="9">Destroys radicals which are normally produced within the cells and which are toxic to biological systems.</text>
</comment>
<evidence type="ECO:0000256" key="3">
    <source>
        <dbReference type="ARBA" id="ARBA00022833"/>
    </source>
</evidence>
<comment type="similarity">
    <text evidence="1 9">Belongs to the Cu-Zn superoxide dismutase family.</text>
</comment>
<keyword evidence="3 9" id="KW-0862">Zinc</keyword>
<comment type="cofactor">
    <cofactor evidence="9">
        <name>Zn(2+)</name>
        <dbReference type="ChEBI" id="CHEBI:29105"/>
    </cofactor>
    <text evidence="9">Binds 1 zinc ion per subunit.</text>
</comment>
<evidence type="ECO:0000313" key="11">
    <source>
        <dbReference type="EMBL" id="KAH7422078.1"/>
    </source>
</evidence>
<dbReference type="SUPFAM" id="SSF49329">
    <property type="entry name" value="Cu,Zn superoxide dismutase-like"/>
    <property type="match status" value="1"/>
</dbReference>
<comment type="catalytic activity">
    <reaction evidence="8 9">
        <text>2 superoxide + 2 H(+) = H2O2 + O2</text>
        <dbReference type="Rhea" id="RHEA:20696"/>
        <dbReference type="ChEBI" id="CHEBI:15378"/>
        <dbReference type="ChEBI" id="CHEBI:15379"/>
        <dbReference type="ChEBI" id="CHEBI:16240"/>
        <dbReference type="ChEBI" id="CHEBI:18421"/>
        <dbReference type="EC" id="1.15.1.1"/>
    </reaction>
</comment>
<dbReference type="CDD" id="cd00305">
    <property type="entry name" value="Cu-Zn_Superoxide_Dismutase"/>
    <property type="match status" value="1"/>
</dbReference>
<dbReference type="OrthoDB" id="2015551at2759"/>
<evidence type="ECO:0000313" key="12">
    <source>
        <dbReference type="Proteomes" id="UP000825935"/>
    </source>
</evidence>
<keyword evidence="7" id="KW-1015">Disulfide bond</keyword>
<proteinExistence type="inferred from homology"/>
<protein>
    <recommendedName>
        <fullName evidence="9">Superoxide dismutase [Cu-Zn]</fullName>
        <ecNumber evidence="9">1.15.1.1</ecNumber>
    </recommendedName>
</protein>
<evidence type="ECO:0000259" key="10">
    <source>
        <dbReference type="Pfam" id="PF00080"/>
    </source>
</evidence>
<keyword evidence="5 9" id="KW-0560">Oxidoreductase</keyword>